<dbReference type="STRING" id="1037660.A0A066W6H0"/>
<dbReference type="SMART" id="SM00184">
    <property type="entry name" value="RING"/>
    <property type="match status" value="1"/>
</dbReference>
<feature type="region of interest" description="Disordered" evidence="6">
    <location>
        <begin position="24"/>
        <end position="43"/>
    </location>
</feature>
<dbReference type="Pfam" id="PF07576">
    <property type="entry name" value="BRAP2"/>
    <property type="match status" value="1"/>
</dbReference>
<feature type="region of interest" description="Disordered" evidence="6">
    <location>
        <begin position="424"/>
        <end position="443"/>
    </location>
</feature>
<keyword evidence="1" id="KW-0479">Metal-binding</keyword>
<feature type="region of interest" description="Disordered" evidence="6">
    <location>
        <begin position="783"/>
        <end position="802"/>
    </location>
</feature>
<evidence type="ECO:0000256" key="2">
    <source>
        <dbReference type="ARBA" id="ARBA00022771"/>
    </source>
</evidence>
<dbReference type="HOGENOM" id="CLU_009969_0_1_1"/>
<evidence type="ECO:0000259" key="7">
    <source>
        <dbReference type="PROSITE" id="PS50089"/>
    </source>
</evidence>
<sequence>MDLATSPNSNAAASPPTYRIHLALYDNSGPDGERISGTAAPPLSCLPDDWREALAELRQSGTYLVPPSSPFPPASPSVSRQATLKIFGLLPHVRQQRRRDRGGQLSDLPRRVPPAAAHADSSQRPQPPIDQRFGPIAIDWADHLTQSLPVEMSDLQLHSGGASCSSTSKKRNGARTAASAPIAQQPAQASTSSSAPRAPPASDAGAASYTHPYPRPRAASKNPAPSTQAQPETPTPVARFHQKSTFSTRDDEDGDRSALRNRVGNFKTGSTDVAFGVVHLFRDREEAMLEPQHESRAQDGETSASAESSQTLEDSELGTVLAVLAMPSAMTAADFLAFVEPAADAISHLRMIRETLPNRAMILLKFRDASDAEEFHKLFNGQPFNAMHPDQICQVVYVTSVTVSSSSSLPSHAFSNLTNSDPWPVVMPPSQSSTTAQSGRGSATTSDALAKGLLQELPTCPVCLERMDASVTGLMTITCQHTFHCSCLSKWTDSRCPVCRYSQTRQAYGHILARRPGEEDDESAPMPSACTVCATTTDLWVCLICASVGCGRYKSGHAHQHYIETGHLYSLELETQRVWDYAGDGYVHRLIQNKTDGKLVELPSASSTGNTPSGKGSYSQAISGEMVSSDKIESIGLEYSYLLTSQLESQRFYYEDKIHGLQSKLDDMVERDEALTSRVSKADAALAQLREEVHRTTSLCSTLEADRLKSENRAGKAVEQARKLQRDLQAEQSISQGLQKHVEILKEEGSAMKSKVVDLEEQMRDLMFFVSAREKVQGSEELVGGDVAIGPPAKGKKKKGGK</sequence>
<dbReference type="PROSITE" id="PS50271">
    <property type="entry name" value="ZF_UBP"/>
    <property type="match status" value="1"/>
</dbReference>
<feature type="region of interest" description="Disordered" evidence="6">
    <location>
        <begin position="89"/>
        <end position="133"/>
    </location>
</feature>
<evidence type="ECO:0000256" key="3">
    <source>
        <dbReference type="ARBA" id="ARBA00022833"/>
    </source>
</evidence>
<feature type="compositionally biased region" description="Polar residues" evidence="6">
    <location>
        <begin position="429"/>
        <end position="443"/>
    </location>
</feature>
<dbReference type="PANTHER" id="PTHR24007:SF7">
    <property type="entry name" value="BRCA1-ASSOCIATED PROTEIN"/>
    <property type="match status" value="1"/>
</dbReference>
<feature type="compositionally biased region" description="Low complexity" evidence="6">
    <location>
        <begin position="177"/>
        <end position="208"/>
    </location>
</feature>
<dbReference type="RefSeq" id="XP_013244358.1">
    <property type="nucleotide sequence ID" value="XM_013388904.1"/>
</dbReference>
<dbReference type="AlphaFoldDB" id="A0A066W6H0"/>
<dbReference type="OMA" id="SIECIDM"/>
<dbReference type="EMBL" id="JMSN01000021">
    <property type="protein sequence ID" value="KDN49572.1"/>
    <property type="molecule type" value="Genomic_DNA"/>
</dbReference>
<dbReference type="GO" id="GO:0008270">
    <property type="term" value="F:zinc ion binding"/>
    <property type="evidence" value="ECO:0007669"/>
    <property type="project" value="UniProtKB-KW"/>
</dbReference>
<dbReference type="Pfam" id="PF02148">
    <property type="entry name" value="zf-UBP"/>
    <property type="match status" value="1"/>
</dbReference>
<dbReference type="InterPro" id="IPR001607">
    <property type="entry name" value="Znf_UBP"/>
</dbReference>
<feature type="compositionally biased region" description="Basic and acidic residues" evidence="6">
    <location>
        <begin position="288"/>
        <end position="299"/>
    </location>
</feature>
<evidence type="ECO:0000256" key="5">
    <source>
        <dbReference type="SAM" id="Coils"/>
    </source>
</evidence>
<dbReference type="InterPro" id="IPR001841">
    <property type="entry name" value="Znf_RING"/>
</dbReference>
<keyword evidence="3" id="KW-0862">Zinc</keyword>
<keyword evidence="5" id="KW-0175">Coiled coil</keyword>
<proteinExistence type="predicted"/>
<dbReference type="GO" id="GO:0007265">
    <property type="term" value="P:Ras protein signal transduction"/>
    <property type="evidence" value="ECO:0007669"/>
    <property type="project" value="TreeGrafter"/>
</dbReference>
<organism evidence="9 10">
    <name type="scientific">Tilletiaria anomala (strain ATCC 24038 / CBS 436.72 / UBC 951)</name>
    <dbReference type="NCBI Taxonomy" id="1037660"/>
    <lineage>
        <taxon>Eukaryota</taxon>
        <taxon>Fungi</taxon>
        <taxon>Dikarya</taxon>
        <taxon>Basidiomycota</taxon>
        <taxon>Ustilaginomycotina</taxon>
        <taxon>Exobasidiomycetes</taxon>
        <taxon>Georgefischeriales</taxon>
        <taxon>Tilletiariaceae</taxon>
        <taxon>Tilletiaria</taxon>
    </lineage>
</organism>
<dbReference type="InterPro" id="IPR047243">
    <property type="entry name" value="RING-H2_BRAP2"/>
</dbReference>
<dbReference type="FunCoup" id="A0A066W6H0">
    <property type="interactions" value="673"/>
</dbReference>
<name>A0A066W6H0_TILAU</name>
<evidence type="ECO:0008006" key="11">
    <source>
        <dbReference type="Google" id="ProtNLM"/>
    </source>
</evidence>
<dbReference type="InParanoid" id="A0A066W6H0"/>
<keyword evidence="2 4" id="KW-0863">Zinc-finger</keyword>
<evidence type="ECO:0000313" key="10">
    <source>
        <dbReference type="Proteomes" id="UP000027361"/>
    </source>
</evidence>
<evidence type="ECO:0000259" key="8">
    <source>
        <dbReference type="PROSITE" id="PS50271"/>
    </source>
</evidence>
<evidence type="ECO:0000313" key="9">
    <source>
        <dbReference type="EMBL" id="KDN49572.1"/>
    </source>
</evidence>
<feature type="compositionally biased region" description="Polar residues" evidence="6">
    <location>
        <begin position="300"/>
        <end position="312"/>
    </location>
</feature>
<dbReference type="Gene3D" id="3.30.40.10">
    <property type="entry name" value="Zinc/RING finger domain, C3HC4 (zinc finger)"/>
    <property type="match status" value="2"/>
</dbReference>
<dbReference type="CDD" id="cd16457">
    <property type="entry name" value="RING-H2_BRAP2"/>
    <property type="match status" value="1"/>
</dbReference>
<dbReference type="InterPro" id="IPR013083">
    <property type="entry name" value="Znf_RING/FYVE/PHD"/>
</dbReference>
<dbReference type="GO" id="GO:0016567">
    <property type="term" value="P:protein ubiquitination"/>
    <property type="evidence" value="ECO:0007669"/>
    <property type="project" value="TreeGrafter"/>
</dbReference>
<feature type="domain" description="RING-type" evidence="7">
    <location>
        <begin position="460"/>
        <end position="500"/>
    </location>
</feature>
<comment type="caution">
    <text evidence="9">The sequence shown here is derived from an EMBL/GenBank/DDBJ whole genome shotgun (WGS) entry which is preliminary data.</text>
</comment>
<dbReference type="SMART" id="SM00290">
    <property type="entry name" value="ZnF_UBP"/>
    <property type="match status" value="1"/>
</dbReference>
<feature type="region of interest" description="Disordered" evidence="6">
    <location>
        <begin position="288"/>
        <end position="313"/>
    </location>
</feature>
<dbReference type="Proteomes" id="UP000027361">
    <property type="component" value="Unassembled WGS sequence"/>
</dbReference>
<evidence type="ECO:0000256" key="4">
    <source>
        <dbReference type="PROSITE-ProRule" id="PRU00502"/>
    </source>
</evidence>
<protein>
    <recommendedName>
        <fullName evidence="11">Zf-UBP-domain-containing protein</fullName>
    </recommendedName>
</protein>
<dbReference type="PANTHER" id="PTHR24007">
    <property type="entry name" value="BRCA1-ASSOCIATED PROTEIN"/>
    <property type="match status" value="1"/>
</dbReference>
<feature type="compositionally biased region" description="Polar residues" evidence="6">
    <location>
        <begin position="223"/>
        <end position="232"/>
    </location>
</feature>
<dbReference type="Pfam" id="PF13639">
    <property type="entry name" value="zf-RING_2"/>
    <property type="match status" value="1"/>
</dbReference>
<dbReference type="GO" id="GO:0005737">
    <property type="term" value="C:cytoplasm"/>
    <property type="evidence" value="ECO:0007669"/>
    <property type="project" value="TreeGrafter"/>
</dbReference>
<reference evidence="9 10" key="1">
    <citation type="submission" date="2014-05" db="EMBL/GenBank/DDBJ databases">
        <title>Draft genome sequence of a rare smut relative, Tilletiaria anomala UBC 951.</title>
        <authorList>
            <consortium name="DOE Joint Genome Institute"/>
            <person name="Toome M."/>
            <person name="Kuo A."/>
            <person name="Henrissat B."/>
            <person name="Lipzen A."/>
            <person name="Tritt A."/>
            <person name="Yoshinaga Y."/>
            <person name="Zane M."/>
            <person name="Barry K."/>
            <person name="Grigoriev I.V."/>
            <person name="Spatafora J.W."/>
            <person name="Aimea M.C."/>
        </authorList>
    </citation>
    <scope>NUCLEOTIDE SEQUENCE [LARGE SCALE GENOMIC DNA]</scope>
    <source>
        <strain evidence="9 10">UBC 951</strain>
    </source>
</reference>
<feature type="region of interest" description="Disordered" evidence="6">
    <location>
        <begin position="158"/>
        <end position="258"/>
    </location>
</feature>
<dbReference type="InterPro" id="IPR011422">
    <property type="entry name" value="BRAP2/ETP1_RRM"/>
</dbReference>
<evidence type="ECO:0000256" key="1">
    <source>
        <dbReference type="ARBA" id="ARBA00022723"/>
    </source>
</evidence>
<dbReference type="GO" id="GO:0061630">
    <property type="term" value="F:ubiquitin protein ligase activity"/>
    <property type="evidence" value="ECO:0007669"/>
    <property type="project" value="TreeGrafter"/>
</dbReference>
<dbReference type="PROSITE" id="PS50089">
    <property type="entry name" value="ZF_RING_2"/>
    <property type="match status" value="1"/>
</dbReference>
<dbReference type="GeneID" id="25264097"/>
<accession>A0A066W6H0</accession>
<feature type="domain" description="UBP-type" evidence="8">
    <location>
        <begin position="497"/>
        <end position="606"/>
    </location>
</feature>
<dbReference type="OrthoDB" id="273556at2759"/>
<dbReference type="SUPFAM" id="SSF57850">
    <property type="entry name" value="RING/U-box"/>
    <property type="match status" value="2"/>
</dbReference>
<keyword evidence="10" id="KW-1185">Reference proteome</keyword>
<feature type="coiled-coil region" evidence="5">
    <location>
        <begin position="672"/>
        <end position="706"/>
    </location>
</feature>
<gene>
    <name evidence="9" type="ORF">K437DRAFT_255248</name>
</gene>
<evidence type="ECO:0000256" key="6">
    <source>
        <dbReference type="SAM" id="MobiDB-lite"/>
    </source>
</evidence>